<name>A0ABQ5EL29_9ASTR</name>
<gene>
    <name evidence="1" type="ORF">Tco_0977630</name>
</gene>
<evidence type="ECO:0008006" key="3">
    <source>
        <dbReference type="Google" id="ProtNLM"/>
    </source>
</evidence>
<sequence length="594" mass="67646">MATMAENVIAAGKDNGEMLIDSIENGTYQLLPEITVKAVDGVTNIKQKQTVTELSQEEKLRYDNDIKAVNILLLGLPQERESMLYDEFDKFTYEPGESIHSYYLRYAKLINDMKMIPMSMSNMQINTKFVNHLQPEWSRFVTAAKQARDLHRLPSLQIYAPTIVQQPPTFQLDTEFAVLTFLPTDDLIASLNKAVIFLSSTYSLRYPPTNNQLRTSSNPRTQATIQNGQVIVQNVQGRQSQGYEGSTGNNQPSGARVVNTVGYAGANQPRVIKCYNCNADSLEETDDCEDLQLQATTNFKADHVDAYDLDCDDKATANAICMENLSLVGSINGDTVELCFDSNILSKVPHYETYHEFDMLNSDIQELEYIKNIVTNNEVYDDLTSNSNVISYADYMVTIGNDEDNYVHSPVQKNDRILSVIEHMKTQVEKCNMENNYIGLPRQVFRTSFLHQTQKVFPKKLPSTSQVLKNLNNARDLLNKLDECIKRRTTLSPHQIGSWEQSDIKGAFKKDVIPFSKNLKEVFKLFENRFLAEVKEMKDIFEQMEDEVEQCSVATKCFKIEKKQLLINNDRLLEENIASDIMCTYLPSLNEVDN</sequence>
<reference evidence="1" key="2">
    <citation type="submission" date="2022-01" db="EMBL/GenBank/DDBJ databases">
        <authorList>
            <person name="Yamashiro T."/>
            <person name="Shiraishi A."/>
            <person name="Satake H."/>
            <person name="Nakayama K."/>
        </authorList>
    </citation>
    <scope>NUCLEOTIDE SEQUENCE</scope>
</reference>
<reference evidence="1" key="1">
    <citation type="journal article" date="2022" name="Int. J. Mol. Sci.">
        <title>Draft Genome of Tanacetum Coccineum: Genomic Comparison of Closely Related Tanacetum-Family Plants.</title>
        <authorList>
            <person name="Yamashiro T."/>
            <person name="Shiraishi A."/>
            <person name="Nakayama K."/>
            <person name="Satake H."/>
        </authorList>
    </citation>
    <scope>NUCLEOTIDE SEQUENCE</scope>
</reference>
<proteinExistence type="predicted"/>
<protein>
    <recommendedName>
        <fullName evidence="3">Integrase, catalytic region, zinc finger, CCHC-type, peptidase aspartic, catalytic</fullName>
    </recommendedName>
</protein>
<dbReference type="Proteomes" id="UP001151760">
    <property type="component" value="Unassembled WGS sequence"/>
</dbReference>
<comment type="caution">
    <text evidence="1">The sequence shown here is derived from an EMBL/GenBank/DDBJ whole genome shotgun (WGS) entry which is preliminary data.</text>
</comment>
<organism evidence="1 2">
    <name type="scientific">Tanacetum coccineum</name>
    <dbReference type="NCBI Taxonomy" id="301880"/>
    <lineage>
        <taxon>Eukaryota</taxon>
        <taxon>Viridiplantae</taxon>
        <taxon>Streptophyta</taxon>
        <taxon>Embryophyta</taxon>
        <taxon>Tracheophyta</taxon>
        <taxon>Spermatophyta</taxon>
        <taxon>Magnoliopsida</taxon>
        <taxon>eudicotyledons</taxon>
        <taxon>Gunneridae</taxon>
        <taxon>Pentapetalae</taxon>
        <taxon>asterids</taxon>
        <taxon>campanulids</taxon>
        <taxon>Asterales</taxon>
        <taxon>Asteraceae</taxon>
        <taxon>Asteroideae</taxon>
        <taxon>Anthemideae</taxon>
        <taxon>Anthemidinae</taxon>
        <taxon>Tanacetum</taxon>
    </lineage>
</organism>
<accession>A0ABQ5EL29</accession>
<keyword evidence="2" id="KW-1185">Reference proteome</keyword>
<dbReference type="EMBL" id="BQNB010016411">
    <property type="protein sequence ID" value="GJT51473.1"/>
    <property type="molecule type" value="Genomic_DNA"/>
</dbReference>
<evidence type="ECO:0000313" key="2">
    <source>
        <dbReference type="Proteomes" id="UP001151760"/>
    </source>
</evidence>
<evidence type="ECO:0000313" key="1">
    <source>
        <dbReference type="EMBL" id="GJT51473.1"/>
    </source>
</evidence>